<keyword evidence="1" id="KW-0812">Transmembrane</keyword>
<proteinExistence type="predicted"/>
<dbReference type="AlphaFoldDB" id="A0A9W9NWI8"/>
<evidence type="ECO:0000256" key="1">
    <source>
        <dbReference type="SAM" id="Phobius"/>
    </source>
</evidence>
<evidence type="ECO:0000313" key="2">
    <source>
        <dbReference type="EMBL" id="KAJ5227491.1"/>
    </source>
</evidence>
<reference evidence="2" key="1">
    <citation type="submission" date="2022-11" db="EMBL/GenBank/DDBJ databases">
        <authorList>
            <person name="Petersen C."/>
        </authorList>
    </citation>
    <scope>NUCLEOTIDE SEQUENCE</scope>
    <source>
        <strain evidence="2">IBT 23319</strain>
    </source>
</reference>
<dbReference type="GeneID" id="81385582"/>
<keyword evidence="1" id="KW-0472">Membrane</keyword>
<accession>A0A9W9NWI8</accession>
<dbReference type="InterPro" id="IPR036259">
    <property type="entry name" value="MFS_trans_sf"/>
</dbReference>
<keyword evidence="3" id="KW-1185">Reference proteome</keyword>
<organism evidence="2 3">
    <name type="scientific">Penicillium citrinum</name>
    <dbReference type="NCBI Taxonomy" id="5077"/>
    <lineage>
        <taxon>Eukaryota</taxon>
        <taxon>Fungi</taxon>
        <taxon>Dikarya</taxon>
        <taxon>Ascomycota</taxon>
        <taxon>Pezizomycotina</taxon>
        <taxon>Eurotiomycetes</taxon>
        <taxon>Eurotiomycetidae</taxon>
        <taxon>Eurotiales</taxon>
        <taxon>Aspergillaceae</taxon>
        <taxon>Penicillium</taxon>
    </lineage>
</organism>
<dbReference type="RefSeq" id="XP_056499856.1">
    <property type="nucleotide sequence ID" value="XM_056646415.1"/>
</dbReference>
<comment type="caution">
    <text evidence="2">The sequence shown here is derived from an EMBL/GenBank/DDBJ whole genome shotgun (WGS) entry which is preliminary data.</text>
</comment>
<feature type="transmembrane region" description="Helical" evidence="1">
    <location>
        <begin position="54"/>
        <end position="85"/>
    </location>
</feature>
<keyword evidence="1" id="KW-1133">Transmembrane helix</keyword>
<dbReference type="SUPFAM" id="SSF103473">
    <property type="entry name" value="MFS general substrate transporter"/>
    <property type="match status" value="1"/>
</dbReference>
<evidence type="ECO:0000313" key="3">
    <source>
        <dbReference type="Proteomes" id="UP001147733"/>
    </source>
</evidence>
<dbReference type="Proteomes" id="UP001147733">
    <property type="component" value="Unassembled WGS sequence"/>
</dbReference>
<reference evidence="2" key="2">
    <citation type="journal article" date="2023" name="IMA Fungus">
        <title>Comparative genomic study of the Penicillium genus elucidates a diverse pangenome and 15 lateral gene transfer events.</title>
        <authorList>
            <person name="Petersen C."/>
            <person name="Sorensen T."/>
            <person name="Nielsen M.R."/>
            <person name="Sondergaard T.E."/>
            <person name="Sorensen J.L."/>
            <person name="Fitzpatrick D.A."/>
            <person name="Frisvad J.C."/>
            <person name="Nielsen K.L."/>
        </authorList>
    </citation>
    <scope>NUCLEOTIDE SEQUENCE</scope>
    <source>
        <strain evidence="2">IBT 23319</strain>
    </source>
</reference>
<name>A0A9W9NWI8_PENCI</name>
<protein>
    <submittedName>
        <fullName evidence="2">Major facilitator superfamily domain general substrate transporter</fullName>
    </submittedName>
</protein>
<sequence length="107" mass="10996">MTHSQVAISGEATKGYSTSHTGVRLLPESVGGGLGSFVVGLVTRRTGKYSALKIILPILILLGTGCFAFITIDASSVLTGFYLLFQWARVGGTAGRAIACSAQCGAT</sequence>
<gene>
    <name evidence="2" type="ORF">N7469_007497</name>
</gene>
<dbReference type="EMBL" id="JAPQKT010000006">
    <property type="protein sequence ID" value="KAJ5227491.1"/>
    <property type="molecule type" value="Genomic_DNA"/>
</dbReference>